<dbReference type="HOGENOM" id="CLU_015134_2_0_7"/>
<dbReference type="AlphaFoldDB" id="F2LXF5"/>
<keyword evidence="4 5" id="KW-0472">Membrane</keyword>
<evidence type="ECO:0000256" key="4">
    <source>
        <dbReference type="ARBA" id="ARBA00023136"/>
    </source>
</evidence>
<proteinExistence type="predicted"/>
<accession>F2LXF5</accession>
<comment type="subcellular location">
    <subcellularLocation>
        <location evidence="1">Membrane</location>
        <topology evidence="1">Multi-pass membrane protein</topology>
    </subcellularLocation>
</comment>
<dbReference type="EMBL" id="CP002606">
    <property type="protein sequence ID" value="AEA34269.1"/>
    <property type="molecule type" value="Genomic_DNA"/>
</dbReference>
<evidence type="ECO:0000256" key="1">
    <source>
        <dbReference type="ARBA" id="ARBA00004141"/>
    </source>
</evidence>
<dbReference type="FunCoup" id="F2LXF5">
    <property type="interactions" value="48"/>
</dbReference>
<keyword evidence="7" id="KW-1185">Reference proteome</keyword>
<evidence type="ECO:0000256" key="5">
    <source>
        <dbReference type="SAM" id="Phobius"/>
    </source>
</evidence>
<feature type="transmembrane region" description="Helical" evidence="5">
    <location>
        <begin position="255"/>
        <end position="279"/>
    </location>
</feature>
<feature type="transmembrane region" description="Helical" evidence="5">
    <location>
        <begin position="172"/>
        <end position="190"/>
    </location>
</feature>
<feature type="transmembrane region" description="Helical" evidence="5">
    <location>
        <begin position="66"/>
        <end position="85"/>
    </location>
</feature>
<dbReference type="KEGG" id="hmr:Hipma_1312"/>
<sequence length="316" mass="35782">MLWVYSVMQLLFVVIFAPLIAGIFNKLVEVYQSKEGPPILQPYYDLAKLFKKQSVIPQVASDLFQLVPYITFSMYLFLTLVLPIITGFPLTFGPTVDFIGGGLIFAAIATLKKLAALDSRNNYSHMGVSRTSSIGALSEPIIVLIFITFGAISHTNNPYVVNNILQTSTHWYISLVHWFVVFAFFMVLLVETGKLPIESHTNNEFGMIDQAIEMEYSSKELAFMRWGGYIKQFLLMSVFLNDFLLPFFLPMKPNFLNICIYSLIHLIKLTVLVFVIATIQSTISKYKLFKNFEYIAIAFSFALLAILVFYTTGGVL</sequence>
<keyword evidence="2 5" id="KW-0812">Transmembrane</keyword>
<feature type="transmembrane region" description="Helical" evidence="5">
    <location>
        <begin position="132"/>
        <end position="152"/>
    </location>
</feature>
<feature type="transmembrane region" description="Helical" evidence="5">
    <location>
        <begin position="229"/>
        <end position="249"/>
    </location>
</feature>
<evidence type="ECO:0000313" key="6">
    <source>
        <dbReference type="EMBL" id="AEA34269.1"/>
    </source>
</evidence>
<name>F2LXF5_HIPMA</name>
<feature type="transmembrane region" description="Helical" evidence="5">
    <location>
        <begin position="91"/>
        <end position="111"/>
    </location>
</feature>
<dbReference type="InParanoid" id="F2LXF5"/>
<evidence type="ECO:0000256" key="3">
    <source>
        <dbReference type="ARBA" id="ARBA00022989"/>
    </source>
</evidence>
<keyword evidence="3 5" id="KW-1133">Transmembrane helix</keyword>
<dbReference type="OrthoDB" id="9778499at2"/>
<dbReference type="STRING" id="760142.Hipma_1312"/>
<feature type="transmembrane region" description="Helical" evidence="5">
    <location>
        <begin position="6"/>
        <end position="24"/>
    </location>
</feature>
<reference evidence="6 7" key="1">
    <citation type="journal article" date="2011" name="Stand. Genomic Sci.">
        <title>Complete genome sequence of the thermophilic sulfur-reducer Hippea maritima type strain (MH(2)).</title>
        <authorList>
            <person name="Huntemann M."/>
            <person name="Lu M."/>
            <person name="Nolan M."/>
            <person name="Lapidus A."/>
            <person name="Lucas S."/>
            <person name="Hammon N."/>
            <person name="Deshpande S."/>
            <person name="Cheng J.F."/>
            <person name="Tapia R."/>
            <person name="Han C."/>
            <person name="Goodwin L."/>
            <person name="Pitluck S."/>
            <person name="Liolios K."/>
            <person name="Pagani I."/>
            <person name="Ivanova N."/>
            <person name="Ovchinikova G."/>
            <person name="Pati A."/>
            <person name="Chen A."/>
            <person name="Palaniappan K."/>
            <person name="Land M."/>
            <person name="Hauser L."/>
            <person name="Jeffries C.D."/>
            <person name="Detter J.C."/>
            <person name="Brambilla E.M."/>
            <person name="Rohde M."/>
            <person name="Spring S."/>
            <person name="Goker M."/>
            <person name="Woyke T."/>
            <person name="Bristow J."/>
            <person name="Eisen J.A."/>
            <person name="Markowitz V."/>
            <person name="Hugenholtz P."/>
            <person name="Kyrpides N.C."/>
            <person name="Klenk H.P."/>
            <person name="Mavromatis K."/>
        </authorList>
    </citation>
    <scope>NUCLEOTIDE SEQUENCE [LARGE SCALE GENOMIC DNA]</scope>
    <source>
        <strain evidence="7">ATCC 700847 / DSM 10411 / MH2</strain>
    </source>
</reference>
<dbReference type="RefSeq" id="WP_013682301.1">
    <property type="nucleotide sequence ID" value="NC_015318.1"/>
</dbReference>
<dbReference type="Proteomes" id="UP000008139">
    <property type="component" value="Chromosome"/>
</dbReference>
<dbReference type="GO" id="GO:0005886">
    <property type="term" value="C:plasma membrane"/>
    <property type="evidence" value="ECO:0007669"/>
    <property type="project" value="TreeGrafter"/>
</dbReference>
<dbReference type="Pfam" id="PF00146">
    <property type="entry name" value="NADHdh"/>
    <property type="match status" value="1"/>
</dbReference>
<feature type="transmembrane region" description="Helical" evidence="5">
    <location>
        <begin position="291"/>
        <end position="310"/>
    </location>
</feature>
<organism evidence="6 7">
    <name type="scientific">Hippea maritima (strain ATCC 700847 / DSM 10411 / MH2)</name>
    <dbReference type="NCBI Taxonomy" id="760142"/>
    <lineage>
        <taxon>Bacteria</taxon>
        <taxon>Pseudomonadati</taxon>
        <taxon>Campylobacterota</taxon>
        <taxon>Desulfurellia</taxon>
        <taxon>Desulfurellales</taxon>
        <taxon>Hippeaceae</taxon>
        <taxon>Hippea</taxon>
    </lineage>
</organism>
<gene>
    <name evidence="6" type="ordered locus">Hipma_1312</name>
</gene>
<dbReference type="InterPro" id="IPR052561">
    <property type="entry name" value="ComplexI_Subunit1"/>
</dbReference>
<dbReference type="PANTHER" id="PTHR43359">
    <property type="entry name" value="FORMATE HYDROGENLYASE SUBUNIT 4"/>
    <property type="match status" value="1"/>
</dbReference>
<dbReference type="PANTHER" id="PTHR43359:SF1">
    <property type="entry name" value="FORMATE HYDROGENLYASE SUBUNIT 4-RELATED"/>
    <property type="match status" value="1"/>
</dbReference>
<dbReference type="eggNOG" id="COG0650">
    <property type="taxonomic scope" value="Bacteria"/>
</dbReference>
<protein>
    <submittedName>
        <fullName evidence="6">Respiratory-chain NADH dehydrogenase subunit 1</fullName>
    </submittedName>
</protein>
<dbReference type="InterPro" id="IPR001694">
    <property type="entry name" value="NADH_UbQ_OxRdtase_su1/FPO"/>
</dbReference>
<reference evidence="7" key="2">
    <citation type="submission" date="2011-03" db="EMBL/GenBank/DDBJ databases">
        <title>The complete genome of Hippea maritima DSM 10411.</title>
        <authorList>
            <consortium name="US DOE Joint Genome Institute (JGI-PGF)"/>
            <person name="Lucas S."/>
            <person name="Copeland A."/>
            <person name="Lapidus A."/>
            <person name="Bruce D."/>
            <person name="Goodwin L."/>
            <person name="Pitluck S."/>
            <person name="Peters L."/>
            <person name="Kyrpides N."/>
            <person name="Mavromatis K."/>
            <person name="Pagani I."/>
            <person name="Ivanova N."/>
            <person name="Mikhailova N."/>
            <person name="Lu M."/>
            <person name="Detter J.C."/>
            <person name="Tapia R."/>
            <person name="Han C."/>
            <person name="Land M."/>
            <person name="Hauser L."/>
            <person name="Markowitz V."/>
            <person name="Cheng J.-F."/>
            <person name="Hugenholtz P."/>
            <person name="Woyke T."/>
            <person name="Wu D."/>
            <person name="Spring S."/>
            <person name="Schroeder M."/>
            <person name="Brambilla E."/>
            <person name="Klenk H.-P."/>
            <person name="Eisen J.A."/>
        </authorList>
    </citation>
    <scope>NUCLEOTIDE SEQUENCE [LARGE SCALE GENOMIC DNA]</scope>
    <source>
        <strain evidence="7">ATCC 700847 / DSM 10411 / MH2</strain>
    </source>
</reference>
<evidence type="ECO:0000313" key="7">
    <source>
        <dbReference type="Proteomes" id="UP000008139"/>
    </source>
</evidence>
<evidence type="ECO:0000256" key="2">
    <source>
        <dbReference type="ARBA" id="ARBA00022692"/>
    </source>
</evidence>